<dbReference type="GO" id="GO:0005615">
    <property type="term" value="C:extracellular space"/>
    <property type="evidence" value="ECO:0007669"/>
    <property type="project" value="TreeGrafter"/>
</dbReference>
<dbReference type="Pfam" id="PF00379">
    <property type="entry name" value="Chitin_bind_4"/>
    <property type="match status" value="1"/>
</dbReference>
<evidence type="ECO:0000256" key="3">
    <source>
        <dbReference type="SAM" id="SignalP"/>
    </source>
</evidence>
<organism evidence="4 5">
    <name type="scientific">Meganyctiphanes norvegica</name>
    <name type="common">Northern krill</name>
    <name type="synonym">Thysanopoda norvegica</name>
    <dbReference type="NCBI Taxonomy" id="48144"/>
    <lineage>
        <taxon>Eukaryota</taxon>
        <taxon>Metazoa</taxon>
        <taxon>Ecdysozoa</taxon>
        <taxon>Arthropoda</taxon>
        <taxon>Crustacea</taxon>
        <taxon>Multicrustacea</taxon>
        <taxon>Malacostraca</taxon>
        <taxon>Eumalacostraca</taxon>
        <taxon>Eucarida</taxon>
        <taxon>Euphausiacea</taxon>
        <taxon>Euphausiidae</taxon>
        <taxon>Meganyctiphanes</taxon>
    </lineage>
</organism>
<dbReference type="InterPro" id="IPR051217">
    <property type="entry name" value="Insect_Cuticle_Struc_Prot"/>
</dbReference>
<name>A0AAV2PRJ2_MEGNR</name>
<evidence type="ECO:0000313" key="5">
    <source>
        <dbReference type="Proteomes" id="UP001497623"/>
    </source>
</evidence>
<dbReference type="InterPro" id="IPR000618">
    <property type="entry name" value="Insect_cuticle"/>
</dbReference>
<feature type="chain" id="PRO_5043438731" evidence="3">
    <location>
        <begin position="22"/>
        <end position="1025"/>
    </location>
</feature>
<accession>A0AAV2PRJ2</accession>
<protein>
    <submittedName>
        <fullName evidence="4">Uncharacterized protein</fullName>
    </submittedName>
</protein>
<dbReference type="PANTHER" id="PTHR12236:SF79">
    <property type="entry name" value="CUTICULAR PROTEIN 50CB-RELATED"/>
    <property type="match status" value="1"/>
</dbReference>
<proteinExistence type="predicted"/>
<dbReference type="PANTHER" id="PTHR12236">
    <property type="entry name" value="STRUCTURAL CONTITUENT OF CUTICLE"/>
    <property type="match status" value="1"/>
</dbReference>
<evidence type="ECO:0000256" key="1">
    <source>
        <dbReference type="ARBA" id="ARBA00022460"/>
    </source>
</evidence>
<dbReference type="GO" id="GO:0042302">
    <property type="term" value="F:structural constituent of cuticle"/>
    <property type="evidence" value="ECO:0007669"/>
    <property type="project" value="UniProtKB-UniRule"/>
</dbReference>
<dbReference type="InterPro" id="IPR031311">
    <property type="entry name" value="CHIT_BIND_RR_consensus"/>
</dbReference>
<dbReference type="Proteomes" id="UP001497623">
    <property type="component" value="Unassembled WGS sequence"/>
</dbReference>
<keyword evidence="3" id="KW-0732">Signal</keyword>
<sequence length="1025" mass="115514">MEQKLLLISILHLVLYSVTLCKDIQQNGDFKQWSDTAKDLKNFRQHLTVDSSKHLTLESDIDSNTKVRSDLTHRLNSNKINSNLNKFNSFFNFGDSEPGNKFIGRPLKIVGLRRLDNNESNRKHSKSIVINNFHLADDTQSRNPNLSINKNSLIQSILNSPHSNFSLLSRGGRNERLPSSLIKQVGSPFTGVNFLPNNSAKSQTIISSEEFFTNADPVTFEQPIITRNTTSEIIPFTLVKKDLNIEGNNAVVQLNPLSMENFDEKIEKSFDLEEIKKIGPTTLTNAQADSQNDKSLKFTESDLHSDEKQEVDNETDVVNANKIVILPNEDNISDEINDYDSPNIPFGDIDYLSDEDMVSLRGNDSIFPSELILPPPKQVRNNRVILFNQIQNSSFVRGLLNTPVNIPGVKYMTPLSISNTLRNKQYPSLFISNQTLEAGFIPSRLPKALTSLMKVDESNRMLPIQSNESSKNYHSKINKALSDINNIDLNMVDKSKHIKDATDLDDDKNEDYDITYDRDSDDNIIVNNKMTTLPGRSLEHIKPQHKAGQVLNNLSHILTKTDTITFFPTDGVTASPHGEQPSRAAAAAIRALPQTARRAPVSNGGMRIIQLRPRIPAQYYGYSNPQGKYQFSYSVSARETQFGHEETRNAGHANGTYYTLMPDGRRQVVTYYADESGFHPVIRYEAPFQIDPRTSGLDSKEPFILVPGSLTATTSISRIPIQERHQSSHLGNPSSFSYFNIYKKGDNPSKDDLLKPLFENIQPSILITKSRIGSQPLQQNQNGHHKRDFQMNKLPLVQQAVISDQSDDMSVLKSTKLPPPQLLRLQQTIQSMKHKQPNNVLQPPNNIVLPSFKEVQRTSVDNNALSVKELSSFNRNSSKVALPIIKNEGLSNLSETESEVTLPEGVLFHPAVRSRFISSPKEINHMIFNQTAPFIPSIFFKNLISNRLNNSRQLKFVGVKSPKSFSNSHQNTNSNNFNRRRLRFLGLKRPKISVSGVELEAINKKINTDPVKSIRKRGHLLRLVN</sequence>
<evidence type="ECO:0000313" key="4">
    <source>
        <dbReference type="EMBL" id="CAL4062144.1"/>
    </source>
</evidence>
<dbReference type="PROSITE" id="PS00233">
    <property type="entry name" value="CHIT_BIND_RR_1"/>
    <property type="match status" value="1"/>
</dbReference>
<dbReference type="PROSITE" id="PS51155">
    <property type="entry name" value="CHIT_BIND_RR_2"/>
    <property type="match status" value="1"/>
</dbReference>
<evidence type="ECO:0000256" key="2">
    <source>
        <dbReference type="PROSITE-ProRule" id="PRU00497"/>
    </source>
</evidence>
<feature type="signal peptide" evidence="3">
    <location>
        <begin position="1"/>
        <end position="21"/>
    </location>
</feature>
<reference evidence="4 5" key="1">
    <citation type="submission" date="2024-05" db="EMBL/GenBank/DDBJ databases">
        <authorList>
            <person name="Wallberg A."/>
        </authorList>
    </citation>
    <scope>NUCLEOTIDE SEQUENCE [LARGE SCALE GENOMIC DNA]</scope>
</reference>
<dbReference type="GO" id="GO:0031012">
    <property type="term" value="C:extracellular matrix"/>
    <property type="evidence" value="ECO:0007669"/>
    <property type="project" value="TreeGrafter"/>
</dbReference>
<dbReference type="EMBL" id="CAXKWB010000746">
    <property type="protein sequence ID" value="CAL4062144.1"/>
    <property type="molecule type" value="Genomic_DNA"/>
</dbReference>
<keyword evidence="5" id="KW-1185">Reference proteome</keyword>
<gene>
    <name evidence="4" type="ORF">MNOR_LOCUS2443</name>
</gene>
<comment type="caution">
    <text evidence="4">The sequence shown here is derived from an EMBL/GenBank/DDBJ whole genome shotgun (WGS) entry which is preliminary data.</text>
</comment>
<keyword evidence="1 2" id="KW-0193">Cuticle</keyword>
<dbReference type="AlphaFoldDB" id="A0AAV2PRJ2"/>